<dbReference type="NCBIfam" id="TIGR04338">
    <property type="entry name" value="HEXXH_Rv0185"/>
    <property type="match status" value="1"/>
</dbReference>
<organism evidence="1 2">
    <name type="scientific">Gordonia jinhuaensis</name>
    <dbReference type="NCBI Taxonomy" id="1517702"/>
    <lineage>
        <taxon>Bacteria</taxon>
        <taxon>Bacillati</taxon>
        <taxon>Actinomycetota</taxon>
        <taxon>Actinomycetes</taxon>
        <taxon>Mycobacteriales</taxon>
        <taxon>Gordoniaceae</taxon>
        <taxon>Gordonia</taxon>
    </lineage>
</organism>
<name>A0A916WVT4_9ACTN</name>
<keyword evidence="2" id="KW-1185">Reference proteome</keyword>
<accession>A0A916WVT4</accession>
<gene>
    <name evidence="1" type="ORF">GCM10011489_22470</name>
</gene>
<sequence length="169" mass="18733">MSHPRDSARARVYSTERMIARLFDQPSTTLQLAGATVTLPPEARFGSIDSVREYVERVVTMPVVRERFSRSRVPVAVRSRRGAGEAHYEFSRAPGSDRVPTIAIPEAREGRWALRELVVLHEIAHHLDDSGGPAHGPHFVQTLIDLVEVVIGPEAAFVYRVLFGDAGLL</sequence>
<proteinExistence type="predicted"/>
<protein>
    <submittedName>
        <fullName evidence="1">Uncharacterized protein</fullName>
    </submittedName>
</protein>
<evidence type="ECO:0000313" key="2">
    <source>
        <dbReference type="Proteomes" id="UP000621454"/>
    </source>
</evidence>
<dbReference type="EMBL" id="BMGC01000014">
    <property type="protein sequence ID" value="GGB33869.1"/>
    <property type="molecule type" value="Genomic_DNA"/>
</dbReference>
<reference evidence="1" key="1">
    <citation type="journal article" date="2014" name="Int. J. Syst. Evol. Microbiol.">
        <title>Complete genome sequence of Corynebacterium casei LMG S-19264T (=DSM 44701T), isolated from a smear-ripened cheese.</title>
        <authorList>
            <consortium name="US DOE Joint Genome Institute (JGI-PGF)"/>
            <person name="Walter F."/>
            <person name="Albersmeier A."/>
            <person name="Kalinowski J."/>
            <person name="Ruckert C."/>
        </authorList>
    </citation>
    <scope>NUCLEOTIDE SEQUENCE</scope>
    <source>
        <strain evidence="1">CGMCC 1.12827</strain>
    </source>
</reference>
<comment type="caution">
    <text evidence="1">The sequence shown here is derived from an EMBL/GenBank/DDBJ whole genome shotgun (WGS) entry which is preliminary data.</text>
</comment>
<dbReference type="InterPro" id="IPR027595">
    <property type="entry name" value="CHP04338"/>
</dbReference>
<evidence type="ECO:0000313" key="1">
    <source>
        <dbReference type="EMBL" id="GGB33869.1"/>
    </source>
</evidence>
<dbReference type="Proteomes" id="UP000621454">
    <property type="component" value="Unassembled WGS sequence"/>
</dbReference>
<dbReference type="AlphaFoldDB" id="A0A916WVT4"/>
<reference evidence="1" key="2">
    <citation type="submission" date="2020-09" db="EMBL/GenBank/DDBJ databases">
        <authorList>
            <person name="Sun Q."/>
            <person name="Zhou Y."/>
        </authorList>
    </citation>
    <scope>NUCLEOTIDE SEQUENCE</scope>
    <source>
        <strain evidence="1">CGMCC 1.12827</strain>
    </source>
</reference>